<evidence type="ECO:0000256" key="1">
    <source>
        <dbReference type="SAM" id="Phobius"/>
    </source>
</evidence>
<proteinExistence type="predicted"/>
<reference evidence="3" key="1">
    <citation type="submission" date="2014-03" db="EMBL/GenBank/DDBJ databases">
        <authorList>
            <person name="Aksoy S."/>
            <person name="Warren W."/>
            <person name="Wilson R.K."/>
        </authorList>
    </citation>
    <scope>NUCLEOTIDE SEQUENCE [LARGE SCALE GENOMIC DNA]</scope>
    <source>
        <strain evidence="3">IAEA</strain>
    </source>
</reference>
<feature type="transmembrane region" description="Helical" evidence="1">
    <location>
        <begin position="85"/>
        <end position="109"/>
    </location>
</feature>
<organism evidence="2 3">
    <name type="scientific">Glossina brevipalpis</name>
    <dbReference type="NCBI Taxonomy" id="37001"/>
    <lineage>
        <taxon>Eukaryota</taxon>
        <taxon>Metazoa</taxon>
        <taxon>Ecdysozoa</taxon>
        <taxon>Arthropoda</taxon>
        <taxon>Hexapoda</taxon>
        <taxon>Insecta</taxon>
        <taxon>Pterygota</taxon>
        <taxon>Neoptera</taxon>
        <taxon>Endopterygota</taxon>
        <taxon>Diptera</taxon>
        <taxon>Brachycera</taxon>
        <taxon>Muscomorpha</taxon>
        <taxon>Hippoboscoidea</taxon>
        <taxon>Glossinidae</taxon>
        <taxon>Glossina</taxon>
    </lineage>
</organism>
<evidence type="ECO:0000313" key="2">
    <source>
        <dbReference type="EnsemblMetazoa" id="GBRI044481-PA"/>
    </source>
</evidence>
<evidence type="ECO:0000313" key="3">
    <source>
        <dbReference type="Proteomes" id="UP000091820"/>
    </source>
</evidence>
<accession>A0A1A9X507</accession>
<keyword evidence="1" id="KW-0472">Membrane</keyword>
<dbReference type="Proteomes" id="UP000091820">
    <property type="component" value="Unassembled WGS sequence"/>
</dbReference>
<feature type="transmembrane region" description="Helical" evidence="1">
    <location>
        <begin position="42"/>
        <end position="64"/>
    </location>
</feature>
<dbReference type="AlphaFoldDB" id="A0A1A9X507"/>
<dbReference type="VEuPathDB" id="VectorBase:GBRI044481"/>
<keyword evidence="1" id="KW-0812">Transmembrane</keyword>
<keyword evidence="3" id="KW-1185">Reference proteome</keyword>
<sequence>MVGWLVGWLAGLLRKLTFLALTSSPYTAFWPLYCLFGRNSLVWLDVAHCIKCCYCLSCFCVFCVKDEKFYLSVSSRQHYHTRKPVTTAAAILIEHTFILLLSRAIVIWVRI</sequence>
<name>A0A1A9X507_9MUSC</name>
<reference evidence="2" key="2">
    <citation type="submission" date="2020-05" db="UniProtKB">
        <authorList>
            <consortium name="EnsemblMetazoa"/>
        </authorList>
    </citation>
    <scope>IDENTIFICATION</scope>
    <source>
        <strain evidence="2">IAEA</strain>
    </source>
</reference>
<protein>
    <submittedName>
        <fullName evidence="2">Uncharacterized protein</fullName>
    </submittedName>
</protein>
<keyword evidence="1" id="KW-1133">Transmembrane helix</keyword>
<dbReference type="EnsemblMetazoa" id="GBRI044481-RA">
    <property type="protein sequence ID" value="GBRI044481-PA"/>
    <property type="gene ID" value="GBRI044481"/>
</dbReference>